<dbReference type="EMBL" id="SSFO01000244">
    <property type="protein sequence ID" value="TXI29690.1"/>
    <property type="molecule type" value="Genomic_DNA"/>
</dbReference>
<comment type="caution">
    <text evidence="1">The sequence shown here is derived from an EMBL/GenBank/DDBJ whole genome shotgun (WGS) entry which is preliminary data.</text>
</comment>
<proteinExistence type="predicted"/>
<protein>
    <recommendedName>
        <fullName evidence="3">TubC N-terminal docking domain-containing protein</fullName>
    </recommendedName>
</protein>
<evidence type="ECO:0008006" key="3">
    <source>
        <dbReference type="Google" id="ProtNLM"/>
    </source>
</evidence>
<reference evidence="1 2" key="1">
    <citation type="submission" date="2018-09" db="EMBL/GenBank/DDBJ databases">
        <title>Metagenome Assembled Genomes from an Advanced Water Purification Facility.</title>
        <authorList>
            <person name="Stamps B.W."/>
            <person name="Spear J.R."/>
        </authorList>
    </citation>
    <scope>NUCLEOTIDE SEQUENCE [LARGE SCALE GENOMIC DNA]</scope>
    <source>
        <strain evidence="1">Bin_52_1</strain>
    </source>
</reference>
<dbReference type="AlphaFoldDB" id="A0A5C7VWZ3"/>
<name>A0A5C7VWZ3_AQUAC</name>
<evidence type="ECO:0000313" key="1">
    <source>
        <dbReference type="EMBL" id="TXI29690.1"/>
    </source>
</evidence>
<accession>A0A5C7VWZ3</accession>
<evidence type="ECO:0000313" key="2">
    <source>
        <dbReference type="Proteomes" id="UP000321110"/>
    </source>
</evidence>
<sequence>MSTAELLEQAKAEGILLALDGERLSWMADHQPPAELLTKIKAYRLEIIALLNVANESPEALAWLAGVAGLLGCSPDYLLVHGFVDRHDLAEQCHIHPRFAARLIRTHPDWRPPH</sequence>
<organism evidence="1 2">
    <name type="scientific">Aquipseudomonas alcaligenes</name>
    <name type="common">Pseudomonas alcaligenes</name>
    <dbReference type="NCBI Taxonomy" id="43263"/>
    <lineage>
        <taxon>Bacteria</taxon>
        <taxon>Pseudomonadati</taxon>
        <taxon>Pseudomonadota</taxon>
        <taxon>Gammaproteobacteria</taxon>
        <taxon>Pseudomonadales</taxon>
        <taxon>Pseudomonadaceae</taxon>
        <taxon>Aquipseudomonas</taxon>
    </lineage>
</organism>
<dbReference type="Proteomes" id="UP000321110">
    <property type="component" value="Unassembled WGS sequence"/>
</dbReference>
<gene>
    <name evidence="1" type="ORF">E6Q69_14420</name>
</gene>